<keyword evidence="2" id="KW-1133">Transmembrane helix</keyword>
<evidence type="ECO:0000313" key="3">
    <source>
        <dbReference type="EMBL" id="OCL07202.1"/>
    </source>
</evidence>
<dbReference type="AlphaFoldDB" id="A0A8E2JRY9"/>
<feature type="region of interest" description="Disordered" evidence="1">
    <location>
        <begin position="224"/>
        <end position="258"/>
    </location>
</feature>
<organism evidence="3 4">
    <name type="scientific">Glonium stellatum</name>
    <dbReference type="NCBI Taxonomy" id="574774"/>
    <lineage>
        <taxon>Eukaryota</taxon>
        <taxon>Fungi</taxon>
        <taxon>Dikarya</taxon>
        <taxon>Ascomycota</taxon>
        <taxon>Pezizomycotina</taxon>
        <taxon>Dothideomycetes</taxon>
        <taxon>Pleosporomycetidae</taxon>
        <taxon>Gloniales</taxon>
        <taxon>Gloniaceae</taxon>
        <taxon>Glonium</taxon>
    </lineage>
</organism>
<keyword evidence="2" id="KW-0472">Membrane</keyword>
<evidence type="ECO:0000256" key="1">
    <source>
        <dbReference type="SAM" id="MobiDB-lite"/>
    </source>
</evidence>
<protein>
    <submittedName>
        <fullName evidence="3">Uncharacterized protein</fullName>
    </submittedName>
</protein>
<reference evidence="3 4" key="1">
    <citation type="journal article" date="2016" name="Nat. Commun.">
        <title>Ectomycorrhizal ecology is imprinted in the genome of the dominant symbiotic fungus Cenococcum geophilum.</title>
        <authorList>
            <consortium name="DOE Joint Genome Institute"/>
            <person name="Peter M."/>
            <person name="Kohler A."/>
            <person name="Ohm R.A."/>
            <person name="Kuo A."/>
            <person name="Krutzmann J."/>
            <person name="Morin E."/>
            <person name="Arend M."/>
            <person name="Barry K.W."/>
            <person name="Binder M."/>
            <person name="Choi C."/>
            <person name="Clum A."/>
            <person name="Copeland A."/>
            <person name="Grisel N."/>
            <person name="Haridas S."/>
            <person name="Kipfer T."/>
            <person name="LaButti K."/>
            <person name="Lindquist E."/>
            <person name="Lipzen A."/>
            <person name="Maire R."/>
            <person name="Meier B."/>
            <person name="Mihaltcheva S."/>
            <person name="Molinier V."/>
            <person name="Murat C."/>
            <person name="Poggeler S."/>
            <person name="Quandt C.A."/>
            <person name="Sperisen C."/>
            <person name="Tritt A."/>
            <person name="Tisserant E."/>
            <person name="Crous P.W."/>
            <person name="Henrissat B."/>
            <person name="Nehls U."/>
            <person name="Egli S."/>
            <person name="Spatafora J.W."/>
            <person name="Grigoriev I.V."/>
            <person name="Martin F.M."/>
        </authorList>
    </citation>
    <scope>NUCLEOTIDE SEQUENCE [LARGE SCALE GENOMIC DNA]</scope>
    <source>
        <strain evidence="3 4">CBS 207.34</strain>
    </source>
</reference>
<name>A0A8E2JRY9_9PEZI</name>
<feature type="compositionally biased region" description="Basic residues" evidence="1">
    <location>
        <begin position="181"/>
        <end position="192"/>
    </location>
</feature>
<feature type="compositionally biased region" description="Low complexity" evidence="1">
    <location>
        <begin position="168"/>
        <end position="180"/>
    </location>
</feature>
<dbReference type="EMBL" id="KV749919">
    <property type="protein sequence ID" value="OCL07202.1"/>
    <property type="molecule type" value="Genomic_DNA"/>
</dbReference>
<keyword evidence="4" id="KW-1185">Reference proteome</keyword>
<evidence type="ECO:0000256" key="2">
    <source>
        <dbReference type="SAM" id="Phobius"/>
    </source>
</evidence>
<feature type="region of interest" description="Disordered" evidence="1">
    <location>
        <begin position="168"/>
        <end position="194"/>
    </location>
</feature>
<dbReference type="Proteomes" id="UP000250140">
    <property type="component" value="Unassembled WGS sequence"/>
</dbReference>
<feature type="transmembrane region" description="Helical" evidence="2">
    <location>
        <begin position="197"/>
        <end position="217"/>
    </location>
</feature>
<sequence>MAMTELIIPLPTVLKLPLNYDTFLPHISSGSVATSTTKQFWPHDRNSNPLISGYFSSIDSNDEADVVCCPRSIASSNLVQKAGERQKINSDFACFASLCQKDYSTSSIVVSVPSSSTSPYRASPPTPAIVITPTIITRPTRLIHREAIPATILQSSVKVSTKVSSITSTSTISTSSSTPKSKTKPKKKKSHKLSPTAAAGVGLALVAVVLLMVIVLLTRKRRRAKTQVKEGRAAEIEDGVREPNEAERVDRPDGIKTV</sequence>
<evidence type="ECO:0000313" key="4">
    <source>
        <dbReference type="Proteomes" id="UP000250140"/>
    </source>
</evidence>
<feature type="compositionally biased region" description="Basic and acidic residues" evidence="1">
    <location>
        <begin position="227"/>
        <end position="258"/>
    </location>
</feature>
<accession>A0A8E2JRY9</accession>
<proteinExistence type="predicted"/>
<gene>
    <name evidence="3" type="ORF">AOQ84DRAFT_365164</name>
</gene>
<keyword evidence="2" id="KW-0812">Transmembrane</keyword>